<dbReference type="PANTHER" id="PTHR10972">
    <property type="entry name" value="OXYSTEROL-BINDING PROTEIN-RELATED"/>
    <property type="match status" value="1"/>
</dbReference>
<dbReference type="GO" id="GO:0016020">
    <property type="term" value="C:membrane"/>
    <property type="evidence" value="ECO:0007669"/>
    <property type="project" value="TreeGrafter"/>
</dbReference>
<comment type="similarity">
    <text evidence="2">Belongs to the OSBP family.</text>
</comment>
<dbReference type="AlphaFoldDB" id="A0A6J1D8F5"/>
<sequence>MDVDESIVSKCTPIVLAKPLSLEEESDAEKASNLLRHVLTIIKDLRPGLDLISFKYKAPPYYNMPKSHLQCFGESVYCLGDDMLGKCNDGKTGVDRLAAVVGWSISTTRPLIFGVFPYNPILGETHHVSRGTLNVLLEQVSHQPPVAALHATDEKHNIEMIWCHHFSPKYRGTCVETEMCGKRQLKLKNHGETYEMNCPNLVFKFLPTKGLEWGGKVKIQCQENGLTAEISYKGLGFLGRKANSRAINGNIFGDQSNFPINLCDIYGHWDRTVTLKDNNGNVKVIYNAREVISNLKAPLVHDPKGVWATESAKVWGEVSQGIMSKDWKKAKKAKKEVEERQREIAKQRESRMEKWVPKHFKLSYSKENGWDCSPIQTTVPPAPIVVPI</sequence>
<dbReference type="KEGG" id="mcha:111018216"/>
<protein>
    <submittedName>
        <fullName evidence="6">Oxysterol-binding protein-related protein 4C-like</fullName>
    </submittedName>
</protein>
<evidence type="ECO:0000256" key="4">
    <source>
        <dbReference type="ARBA" id="ARBA00023121"/>
    </source>
</evidence>
<dbReference type="Gene3D" id="3.30.70.3490">
    <property type="match status" value="1"/>
</dbReference>
<dbReference type="InterPro" id="IPR037239">
    <property type="entry name" value="OSBP_sf"/>
</dbReference>
<evidence type="ECO:0000256" key="3">
    <source>
        <dbReference type="ARBA" id="ARBA00023055"/>
    </source>
</evidence>
<dbReference type="GO" id="GO:0006869">
    <property type="term" value="P:lipid transport"/>
    <property type="evidence" value="ECO:0007669"/>
    <property type="project" value="UniProtKB-KW"/>
</dbReference>
<organism evidence="5 6">
    <name type="scientific">Momordica charantia</name>
    <name type="common">Bitter gourd</name>
    <name type="synonym">Balsam pear</name>
    <dbReference type="NCBI Taxonomy" id="3673"/>
    <lineage>
        <taxon>Eukaryota</taxon>
        <taxon>Viridiplantae</taxon>
        <taxon>Streptophyta</taxon>
        <taxon>Embryophyta</taxon>
        <taxon>Tracheophyta</taxon>
        <taxon>Spermatophyta</taxon>
        <taxon>Magnoliopsida</taxon>
        <taxon>eudicotyledons</taxon>
        <taxon>Gunneridae</taxon>
        <taxon>Pentapetalae</taxon>
        <taxon>rosids</taxon>
        <taxon>fabids</taxon>
        <taxon>Cucurbitales</taxon>
        <taxon>Cucurbitaceae</taxon>
        <taxon>Momordiceae</taxon>
        <taxon>Momordica</taxon>
    </lineage>
</organism>
<evidence type="ECO:0000313" key="6">
    <source>
        <dbReference type="RefSeq" id="XP_022149914.1"/>
    </source>
</evidence>
<name>A0A6J1D8F5_MOMCH</name>
<evidence type="ECO:0000256" key="1">
    <source>
        <dbReference type="ARBA" id="ARBA00003361"/>
    </source>
</evidence>
<dbReference type="Gene3D" id="2.40.160.120">
    <property type="match status" value="1"/>
</dbReference>
<dbReference type="FunFam" id="3.30.70.3490:FF:000007">
    <property type="entry name" value="Oxysterol-binding protein-related protein 4B"/>
    <property type="match status" value="1"/>
</dbReference>
<gene>
    <name evidence="6" type="primary">LOC111018216</name>
</gene>
<evidence type="ECO:0000256" key="2">
    <source>
        <dbReference type="ARBA" id="ARBA00008842"/>
    </source>
</evidence>
<dbReference type="InterPro" id="IPR000648">
    <property type="entry name" value="Oxysterol-bd"/>
</dbReference>
<dbReference type="GeneID" id="111018216"/>
<keyword evidence="5" id="KW-1185">Reference proteome</keyword>
<dbReference type="SUPFAM" id="SSF144000">
    <property type="entry name" value="Oxysterol-binding protein-like"/>
    <property type="match status" value="1"/>
</dbReference>
<dbReference type="GO" id="GO:0032934">
    <property type="term" value="F:sterol binding"/>
    <property type="evidence" value="ECO:0007669"/>
    <property type="project" value="TreeGrafter"/>
</dbReference>
<reference evidence="6" key="1">
    <citation type="submission" date="2025-08" db="UniProtKB">
        <authorList>
            <consortium name="RefSeq"/>
        </authorList>
    </citation>
    <scope>IDENTIFICATION</scope>
    <source>
        <strain evidence="6">OHB3-1</strain>
    </source>
</reference>
<dbReference type="PANTHER" id="PTHR10972:SF102">
    <property type="entry name" value="OXYSTEROL-BINDING PROTEIN"/>
    <property type="match status" value="1"/>
</dbReference>
<dbReference type="Pfam" id="PF01237">
    <property type="entry name" value="Oxysterol_BP"/>
    <property type="match status" value="1"/>
</dbReference>
<keyword evidence="4" id="KW-0446">Lipid-binding</keyword>
<dbReference type="Proteomes" id="UP000504603">
    <property type="component" value="Unplaced"/>
</dbReference>
<keyword evidence="3" id="KW-0813">Transport</keyword>
<keyword evidence="3" id="KW-0445">Lipid transport</keyword>
<proteinExistence type="inferred from homology"/>
<dbReference type="GO" id="GO:0005829">
    <property type="term" value="C:cytosol"/>
    <property type="evidence" value="ECO:0007669"/>
    <property type="project" value="TreeGrafter"/>
</dbReference>
<comment type="function">
    <text evidence="1">May be involved in the transport of sterols.</text>
</comment>
<dbReference type="RefSeq" id="XP_022149914.1">
    <property type="nucleotide sequence ID" value="XM_022294222.1"/>
</dbReference>
<dbReference type="FunFam" id="2.40.160.120:FF:000011">
    <property type="entry name" value="Oxysterol-binding protein-related protein 4C"/>
    <property type="match status" value="1"/>
</dbReference>
<accession>A0A6J1D8F5</accession>
<evidence type="ECO:0000313" key="5">
    <source>
        <dbReference type="Proteomes" id="UP000504603"/>
    </source>
</evidence>
<dbReference type="OrthoDB" id="14833at2759"/>